<organism evidence="2 3">
    <name type="scientific">Lactobacillus amylovorus subsp. animalium DSM 16698</name>
    <dbReference type="NCBI Taxonomy" id="695563"/>
    <lineage>
        <taxon>Bacteria</taxon>
        <taxon>Bacillati</taxon>
        <taxon>Bacillota</taxon>
        <taxon>Bacilli</taxon>
        <taxon>Lactobacillales</taxon>
        <taxon>Lactobacillaceae</taxon>
        <taxon>Lactobacillus</taxon>
        <taxon>Lactobacillus amylovorus subsp. animalium</taxon>
    </lineage>
</organism>
<dbReference type="AlphaFoldDB" id="A0A0R2KRL6"/>
<reference evidence="2 3" key="1">
    <citation type="journal article" date="2015" name="Genome Announc.">
        <title>Expanding the biotechnology potential of lactobacilli through comparative genomics of 213 strains and associated genera.</title>
        <authorList>
            <person name="Sun Z."/>
            <person name="Harris H.M."/>
            <person name="McCann A."/>
            <person name="Guo C."/>
            <person name="Argimon S."/>
            <person name="Zhang W."/>
            <person name="Yang X."/>
            <person name="Jeffery I.B."/>
            <person name="Cooney J.C."/>
            <person name="Kagawa T.F."/>
            <person name="Liu W."/>
            <person name="Song Y."/>
            <person name="Salvetti E."/>
            <person name="Wrobel A."/>
            <person name="Rasinkangas P."/>
            <person name="Parkhill J."/>
            <person name="Rea M.C."/>
            <person name="O'Sullivan O."/>
            <person name="Ritari J."/>
            <person name="Douillard F.P."/>
            <person name="Paul Ross R."/>
            <person name="Yang R."/>
            <person name="Briner A.E."/>
            <person name="Felis G.E."/>
            <person name="de Vos W.M."/>
            <person name="Barrangou R."/>
            <person name="Klaenhammer T.R."/>
            <person name="Caufield P.W."/>
            <person name="Cui Y."/>
            <person name="Zhang H."/>
            <person name="O'Toole P.W."/>
        </authorList>
    </citation>
    <scope>NUCLEOTIDE SEQUENCE [LARGE SCALE GENOMIC DNA]</scope>
    <source>
        <strain evidence="2 3">DSM 16698</strain>
    </source>
</reference>
<dbReference type="EMBL" id="JQBQ01000011">
    <property type="protein sequence ID" value="KRN92287.1"/>
    <property type="molecule type" value="Genomic_DNA"/>
</dbReference>
<accession>A0A0R2KRL6</accession>
<dbReference type="PANTHER" id="PTHR37809:SF1">
    <property type="entry name" value="RIBOSOMAL PROTEIN S12 METHYLTHIOTRANSFERASE ACCESSORY FACTOR YCAO"/>
    <property type="match status" value="1"/>
</dbReference>
<dbReference type="Gene3D" id="3.30.1330.230">
    <property type="match status" value="1"/>
</dbReference>
<evidence type="ECO:0000313" key="2">
    <source>
        <dbReference type="EMBL" id="KRN92287.1"/>
    </source>
</evidence>
<dbReference type="PATRIC" id="fig|695563.3.peg.163"/>
<sequence length="626" mass="71816">MVMLNKEFFIISTSNNTVKVYVEGNVKFIKSQYAEKIALELERMQSDSFKPSWLTRQILDTLGIKVVKDHGKHTIKNIEIWSKSLNELYDYFKKKNSVVSQSILINLHNYVMLVPKNMCAFCAIRRLVYYAEKIYSHKELWNINPFPINKQSKLEEALIDVVKEKNKNRIVIIEKSSHKIYKDKLINFSDCPICFNNVKHDTSNLKLHNIARSINNENGTRSISNSTAIKKMKQNIGIMHPINSVYQTDKLDRLNMPVFEAKIGIDPLKFDLGFMIHGGKGQTKTQAECSAIGEAVERYNAQFFSNEKIISGSYNDVALKYKCIKPEQFSRDNNISVNRVIDWNLVTCLTDRTKVLVPSNSVYFVYEPEDMNKKFMIQDTTGLSSGVTLEDAILQGLNEVIERDAYSIYCKRQLNAYDINNSTIDDLKLKHLIQKLSANGILVHLKYLKTDISSYVVHCVTEDVKKDFPVYTHGSGASLEPRIAISRAITECIQLRSSQLKLKKYIPRLTSKEYEAYISWGKGDKSKVANLLNPWKSISYTDMPTKTTGTVYKDILYLVSDLKKLGYSVYVANLSRSDTNIKTVRVLVPGLQPLDDSWSRVTKRLYELPQKLGQDNNVKWKETIFS</sequence>
<comment type="caution">
    <text evidence="2">The sequence shown here is derived from an EMBL/GenBank/DDBJ whole genome shotgun (WGS) entry which is preliminary data.</text>
</comment>
<dbReference type="NCBIfam" id="TIGR00702">
    <property type="entry name" value="YcaO-type kinase domain"/>
    <property type="match status" value="1"/>
</dbReference>
<protein>
    <recommendedName>
        <fullName evidence="1">YcaO domain-containing protein</fullName>
    </recommendedName>
</protein>
<dbReference type="PANTHER" id="PTHR37809">
    <property type="entry name" value="RIBOSOMAL PROTEIN S12 METHYLTHIOTRANSFERASE ACCESSORY FACTOR YCAO"/>
    <property type="match status" value="1"/>
</dbReference>
<dbReference type="PROSITE" id="PS51664">
    <property type="entry name" value="YCAO"/>
    <property type="match status" value="1"/>
</dbReference>
<feature type="domain" description="YcaO" evidence="1">
    <location>
        <begin position="279"/>
        <end position="626"/>
    </location>
</feature>
<dbReference type="InterPro" id="IPR003776">
    <property type="entry name" value="YcaO-like_dom"/>
</dbReference>
<dbReference type="Pfam" id="PF02624">
    <property type="entry name" value="YcaO"/>
    <property type="match status" value="1"/>
</dbReference>
<proteinExistence type="predicted"/>
<gene>
    <name evidence="2" type="ORF">IV44_GL000155</name>
</gene>
<evidence type="ECO:0000259" key="1">
    <source>
        <dbReference type="PROSITE" id="PS51664"/>
    </source>
</evidence>
<evidence type="ECO:0000313" key="3">
    <source>
        <dbReference type="Proteomes" id="UP000051529"/>
    </source>
</evidence>
<name>A0A0R2KRL6_LACAM</name>
<dbReference type="Proteomes" id="UP000051529">
    <property type="component" value="Unassembled WGS sequence"/>
</dbReference>